<reference evidence="1" key="1">
    <citation type="submission" date="2016-09" db="EMBL/GenBank/DDBJ databases">
        <authorList>
            <person name="Hebert L."/>
            <person name="Moumen B."/>
        </authorList>
    </citation>
    <scope>NUCLEOTIDE SEQUENCE [LARGE SCALE GENOMIC DNA]</scope>
    <source>
        <strain evidence="1">OVI</strain>
    </source>
</reference>
<gene>
    <name evidence="1" type="ORF">TEOVI_000200000</name>
</gene>
<organism evidence="1 2">
    <name type="scientific">Trypanosoma equiperdum</name>
    <dbReference type="NCBI Taxonomy" id="5694"/>
    <lineage>
        <taxon>Eukaryota</taxon>
        <taxon>Discoba</taxon>
        <taxon>Euglenozoa</taxon>
        <taxon>Kinetoplastea</taxon>
        <taxon>Metakinetoplastina</taxon>
        <taxon>Trypanosomatida</taxon>
        <taxon>Trypanosomatidae</taxon>
        <taxon>Trypanosoma</taxon>
    </lineage>
</organism>
<keyword evidence="2" id="KW-1185">Reference proteome</keyword>
<evidence type="ECO:0000313" key="2">
    <source>
        <dbReference type="Proteomes" id="UP000195570"/>
    </source>
</evidence>
<comment type="caution">
    <text evidence="1">The sequence shown here is derived from an EMBL/GenBank/DDBJ whole genome shotgun (WGS) entry which is preliminary data.</text>
</comment>
<dbReference type="Proteomes" id="UP000195570">
    <property type="component" value="Unassembled WGS sequence"/>
</dbReference>
<protein>
    <submittedName>
        <fullName evidence="1">Uncharacterized protein</fullName>
    </submittedName>
</protein>
<dbReference type="VEuPathDB" id="TriTrypDB:TEOVI_000200000"/>
<dbReference type="AlphaFoldDB" id="A0A1G4IDW5"/>
<dbReference type="EMBL" id="CZPT02001441">
    <property type="protein sequence ID" value="SCU70427.1"/>
    <property type="molecule type" value="Genomic_DNA"/>
</dbReference>
<name>A0A1G4IDW5_TRYEQ</name>
<evidence type="ECO:0000313" key="1">
    <source>
        <dbReference type="EMBL" id="SCU70427.1"/>
    </source>
</evidence>
<dbReference type="RefSeq" id="XP_067081242.1">
    <property type="nucleotide sequence ID" value="XM_067225141.1"/>
</dbReference>
<dbReference type="GeneID" id="92375940"/>
<accession>A0A1G4IDW5</accession>
<sequence>MPTPRETVVAFLTQACCGTIVALHRMGGMEVMLYKEQLVVMLTRYFNSCWNSLLSGDDPYVVESFNMMKHDNPGCVMRYLFSVGTSVLPDEPPQEIARYSPEDTDDLEAARVTISETLQQLLAERIAVDPFQHSCEGLSLSAERTAWSEKGCPPQNFFEIS</sequence>
<proteinExistence type="predicted"/>